<dbReference type="GO" id="GO:0043596">
    <property type="term" value="C:nuclear replication fork"/>
    <property type="evidence" value="ECO:0007669"/>
    <property type="project" value="TreeGrafter"/>
</dbReference>
<dbReference type="PROSITE" id="PS00678">
    <property type="entry name" value="WD_REPEATS_1"/>
    <property type="match status" value="1"/>
</dbReference>
<dbReference type="Pfam" id="PF12341">
    <property type="entry name" value="Mcl1_mid"/>
    <property type="match status" value="1"/>
</dbReference>
<dbReference type="OrthoDB" id="427368at2759"/>
<dbReference type="GO" id="GO:0006281">
    <property type="term" value="P:DNA repair"/>
    <property type="evidence" value="ECO:0007669"/>
    <property type="project" value="TreeGrafter"/>
</dbReference>
<comment type="subcellular location">
    <subcellularLocation>
        <location evidence="1">Nucleus</location>
    </subcellularLocation>
</comment>
<feature type="domain" description="WDHD1 first WD40" evidence="9">
    <location>
        <begin position="16"/>
        <end position="304"/>
    </location>
</feature>
<dbReference type="InterPro" id="IPR022100">
    <property type="entry name" value="WDHD1/CFT4_beta-prop_2nd"/>
</dbReference>
<evidence type="ECO:0000256" key="3">
    <source>
        <dbReference type="ARBA" id="ARBA00022737"/>
    </source>
</evidence>
<feature type="repeat" description="WD" evidence="5">
    <location>
        <begin position="57"/>
        <end position="98"/>
    </location>
</feature>
<dbReference type="Proteomes" id="UP000233837">
    <property type="component" value="Unassembled WGS sequence"/>
</dbReference>
<evidence type="ECO:0000259" key="9">
    <source>
        <dbReference type="Pfam" id="PF24817"/>
    </source>
</evidence>
<feature type="repeat" description="WD" evidence="5">
    <location>
        <begin position="141"/>
        <end position="182"/>
    </location>
</feature>
<feature type="region of interest" description="Disordered" evidence="6">
    <location>
        <begin position="850"/>
        <end position="976"/>
    </location>
</feature>
<feature type="compositionally biased region" description="Basic and acidic residues" evidence="6">
    <location>
        <begin position="853"/>
        <end position="881"/>
    </location>
</feature>
<feature type="compositionally biased region" description="Basic and acidic residues" evidence="6">
    <location>
        <begin position="894"/>
        <end position="922"/>
    </location>
</feature>
<evidence type="ECO:0000259" key="7">
    <source>
        <dbReference type="Pfam" id="PF12341"/>
    </source>
</evidence>
<dbReference type="InterPro" id="IPR019775">
    <property type="entry name" value="WD40_repeat_CS"/>
</dbReference>
<dbReference type="Pfam" id="PF20946">
    <property type="entry name" value="Ctf4_C"/>
    <property type="match status" value="1"/>
</dbReference>
<dbReference type="PANTHER" id="PTHR19932">
    <property type="entry name" value="WD REPEAT AND HMG-BOX DNA BINDING PROTEIN"/>
    <property type="match status" value="1"/>
</dbReference>
<dbReference type="InterPro" id="IPR057646">
    <property type="entry name" value="WD40_WDHD1_1st"/>
</dbReference>
<accession>A0A2I0VJ01</accession>
<evidence type="ECO:0000256" key="1">
    <source>
        <dbReference type="ARBA" id="ARBA00004123"/>
    </source>
</evidence>
<protein>
    <submittedName>
        <fullName evidence="10">Protein Mut11</fullName>
    </submittedName>
</protein>
<dbReference type="GO" id="GO:0003682">
    <property type="term" value="F:chromatin binding"/>
    <property type="evidence" value="ECO:0007669"/>
    <property type="project" value="TreeGrafter"/>
</dbReference>
<dbReference type="EMBL" id="KZ503497">
    <property type="protein sequence ID" value="PKU63374.1"/>
    <property type="molecule type" value="Genomic_DNA"/>
</dbReference>
<reference evidence="10 11" key="1">
    <citation type="journal article" date="2016" name="Sci. Rep.">
        <title>The Dendrobium catenatum Lindl. genome sequence provides insights into polysaccharide synthase, floral development and adaptive evolution.</title>
        <authorList>
            <person name="Zhang G.Q."/>
            <person name="Xu Q."/>
            <person name="Bian C."/>
            <person name="Tsai W.C."/>
            <person name="Yeh C.M."/>
            <person name="Liu K.W."/>
            <person name="Yoshida K."/>
            <person name="Zhang L.S."/>
            <person name="Chang S.B."/>
            <person name="Chen F."/>
            <person name="Shi Y."/>
            <person name="Su Y.Y."/>
            <person name="Zhang Y.Q."/>
            <person name="Chen L.J."/>
            <person name="Yin Y."/>
            <person name="Lin M."/>
            <person name="Huang H."/>
            <person name="Deng H."/>
            <person name="Wang Z.W."/>
            <person name="Zhu S.L."/>
            <person name="Zhao X."/>
            <person name="Deng C."/>
            <person name="Niu S.C."/>
            <person name="Huang J."/>
            <person name="Wang M."/>
            <person name="Liu G.H."/>
            <person name="Yang H.J."/>
            <person name="Xiao X.J."/>
            <person name="Hsiao Y.Y."/>
            <person name="Wu W.L."/>
            <person name="Chen Y.Y."/>
            <person name="Mitsuda N."/>
            <person name="Ohme-Takagi M."/>
            <person name="Luo Y.B."/>
            <person name="Van de Peer Y."/>
            <person name="Liu Z.J."/>
        </authorList>
    </citation>
    <scope>NUCLEOTIDE SEQUENCE [LARGE SCALE GENOMIC DNA]</scope>
    <source>
        <tissue evidence="10">The whole plant</tissue>
    </source>
</reference>
<dbReference type="SMART" id="SM00320">
    <property type="entry name" value="WD40"/>
    <property type="match status" value="6"/>
</dbReference>
<feature type="domain" description="WDHD1/CFT4 helical bundle" evidence="8">
    <location>
        <begin position="715"/>
        <end position="817"/>
    </location>
</feature>
<evidence type="ECO:0000259" key="8">
    <source>
        <dbReference type="Pfam" id="PF20946"/>
    </source>
</evidence>
<keyword evidence="4" id="KW-0539">Nucleus</keyword>
<proteinExistence type="predicted"/>
<dbReference type="PROSITE" id="PS50294">
    <property type="entry name" value="WD_REPEATS_REGION"/>
    <property type="match status" value="3"/>
</dbReference>
<evidence type="ECO:0000313" key="11">
    <source>
        <dbReference type="Proteomes" id="UP000233837"/>
    </source>
</evidence>
<dbReference type="InterPro" id="IPR015943">
    <property type="entry name" value="WD40/YVTN_repeat-like_dom_sf"/>
</dbReference>
<dbReference type="PROSITE" id="PS50082">
    <property type="entry name" value="WD_REPEATS_2"/>
    <property type="match status" value="3"/>
</dbReference>
<dbReference type="Pfam" id="PF24817">
    <property type="entry name" value="WD40_WDHD1_1st"/>
    <property type="match status" value="1"/>
</dbReference>
<dbReference type="InterPro" id="IPR001680">
    <property type="entry name" value="WD40_rpt"/>
</dbReference>
<name>A0A2I0VJ01_9ASPA</name>
<keyword evidence="2 5" id="KW-0853">WD repeat</keyword>
<dbReference type="Gene3D" id="2.130.10.10">
    <property type="entry name" value="YVTN repeat-like/Quinoprotein amine dehydrogenase"/>
    <property type="match status" value="2"/>
</dbReference>
<reference evidence="10 11" key="2">
    <citation type="journal article" date="2017" name="Nature">
        <title>The Apostasia genome and the evolution of orchids.</title>
        <authorList>
            <person name="Zhang G.Q."/>
            <person name="Liu K.W."/>
            <person name="Li Z."/>
            <person name="Lohaus R."/>
            <person name="Hsiao Y.Y."/>
            <person name="Niu S.C."/>
            <person name="Wang J.Y."/>
            <person name="Lin Y.C."/>
            <person name="Xu Q."/>
            <person name="Chen L.J."/>
            <person name="Yoshida K."/>
            <person name="Fujiwara S."/>
            <person name="Wang Z.W."/>
            <person name="Zhang Y.Q."/>
            <person name="Mitsuda N."/>
            <person name="Wang M."/>
            <person name="Liu G.H."/>
            <person name="Pecoraro L."/>
            <person name="Huang H.X."/>
            <person name="Xiao X.J."/>
            <person name="Lin M."/>
            <person name="Wu X.Y."/>
            <person name="Wu W.L."/>
            <person name="Chen Y.Y."/>
            <person name="Chang S.B."/>
            <person name="Sakamoto S."/>
            <person name="Ohme-Takagi M."/>
            <person name="Yagi M."/>
            <person name="Zeng S.J."/>
            <person name="Shen C.Y."/>
            <person name="Yeh C.M."/>
            <person name="Luo Y.B."/>
            <person name="Tsai W.C."/>
            <person name="Van de Peer Y."/>
            <person name="Liu Z.J."/>
        </authorList>
    </citation>
    <scope>NUCLEOTIDE SEQUENCE [LARGE SCALE GENOMIC DNA]</scope>
    <source>
        <tissue evidence="10">The whole plant</tissue>
    </source>
</reference>
<organism evidence="10 11">
    <name type="scientific">Dendrobium catenatum</name>
    <dbReference type="NCBI Taxonomy" id="906689"/>
    <lineage>
        <taxon>Eukaryota</taxon>
        <taxon>Viridiplantae</taxon>
        <taxon>Streptophyta</taxon>
        <taxon>Embryophyta</taxon>
        <taxon>Tracheophyta</taxon>
        <taxon>Spermatophyta</taxon>
        <taxon>Magnoliopsida</taxon>
        <taxon>Liliopsida</taxon>
        <taxon>Asparagales</taxon>
        <taxon>Orchidaceae</taxon>
        <taxon>Epidendroideae</taxon>
        <taxon>Malaxideae</taxon>
        <taxon>Dendrobiinae</taxon>
        <taxon>Dendrobium</taxon>
    </lineage>
</organism>
<keyword evidence="3" id="KW-0677">Repeat</keyword>
<evidence type="ECO:0000256" key="4">
    <source>
        <dbReference type="ARBA" id="ARBA00023242"/>
    </source>
</evidence>
<feature type="region of interest" description="Disordered" evidence="6">
    <location>
        <begin position="337"/>
        <end position="363"/>
    </location>
</feature>
<evidence type="ECO:0000313" key="10">
    <source>
        <dbReference type="EMBL" id="PKU63374.1"/>
    </source>
</evidence>
<dbReference type="PANTHER" id="PTHR19932:SF10">
    <property type="entry name" value="WD REPEAT AND HMG-BOX DNA-BINDING PROTEIN 1"/>
    <property type="match status" value="1"/>
</dbReference>
<dbReference type="GO" id="GO:0000278">
    <property type="term" value="P:mitotic cell cycle"/>
    <property type="evidence" value="ECO:0007669"/>
    <property type="project" value="TreeGrafter"/>
</dbReference>
<dbReference type="GO" id="GO:0006261">
    <property type="term" value="P:DNA-templated DNA replication"/>
    <property type="evidence" value="ECO:0007669"/>
    <property type="project" value="TreeGrafter"/>
</dbReference>
<evidence type="ECO:0000256" key="2">
    <source>
        <dbReference type="ARBA" id="ARBA00022574"/>
    </source>
</evidence>
<dbReference type="InterPro" id="IPR048591">
    <property type="entry name" value="WDHD1/CFT4_hel"/>
</dbReference>
<dbReference type="CDD" id="cd00200">
    <property type="entry name" value="WD40"/>
    <property type="match status" value="1"/>
</dbReference>
<gene>
    <name evidence="10" type="primary">Mut11</name>
    <name evidence="10" type="ORF">MA16_Dca009984</name>
</gene>
<dbReference type="STRING" id="906689.A0A2I0VJ01"/>
<feature type="domain" description="WDHD1/CFT4 second beta-propeller" evidence="7">
    <location>
        <begin position="421"/>
        <end position="705"/>
    </location>
</feature>
<evidence type="ECO:0000256" key="5">
    <source>
        <dbReference type="PROSITE-ProRule" id="PRU00221"/>
    </source>
</evidence>
<feature type="repeat" description="WD" evidence="5">
    <location>
        <begin position="233"/>
        <end position="274"/>
    </location>
</feature>
<evidence type="ECO:0000256" key="6">
    <source>
        <dbReference type="SAM" id="MobiDB-lite"/>
    </source>
</evidence>
<sequence length="976" mass="107297">MKGRTVKLKEAHRGNGAASVCSIIWDNSGGLLVTASSDDSTAFIHDAVQPAKPAKALRHHREGVTAIALNPTFDTLASGSIDHSVKLYSFPDGEFQSNVTRFTLPIRALAFNKSGSLLAAAGDDDGIKLIATVDSSISRVLKGHNGSVTGLAFDPKNEFLASVDGFGTVTYWELSSGKPVHTLKSVAPNCDSDASRLNFLSWSPDGETLAVPGLKNDIVMYDRDTAEKLFTLKGDHEKTVCFLSWSPNGKYIATSGLDNQVLIWDVDQRQDIDRQKFEERISSLSWKPNANALAVIDVMGKFGVWENPVPSFMRSPTDGANNHQSRTGNGLLLFEEDDKKSSHSGSLDEIMEESHGDSIPVSSKRLRKHSLLDKSDEDSDGFLEQIVSRKRSAKSKEHLRFGGGTEECESSVRNVRPKLQEAFQPGSTPVQVGKRRFLCYNLLGSITTIENEGYSHIEVDFHDTGRGPRVPSMTDYFGFTMAALNENGSIFANPCKGTKSMSTLMYRPFGSWANNSEWSMRFEAEEVKAVALGTGWVAAVTSLNFLRIFTDGGLQRHVLCLDGPVVTAAGFRNKLAVVTHASDCFSSGDQVLEVQVFNINGRTQLIRCRLPLSPGSCLSWFGFSEEGQLCTYDSQGVLRMLTNQYGNSWLPIFSASKAKKSEDENYWMVGLNANKLFCVSCKSPNSYPLVMPKPVLILLDLKFPLACSDLGADDLENEFIIRNMHLYQILEKIDENAAAGLDTTALDDEAFDMESAIDRCILRLISTCCNADKLVRATELARLLSMDKSVKGAIKLVTTLKLPILAERFNEILEERLLNESKGVSNNSSVMDVNKAVVISNLSSSQVFANAEASKKDKNGEHEENKERKELCGNRSNEAEKSQAATIPFSKMSNNHDRTEKVIKATEKELNKKSSKEEEKQLPVKGGGTGNSSSIEAVNQKHCHRPINPFAKSSNKLEKTSTSLLDSIKKMKKLDK</sequence>
<keyword evidence="11" id="KW-1185">Reference proteome</keyword>
<dbReference type="AlphaFoldDB" id="A0A2I0VJ01"/>
<dbReference type="SUPFAM" id="SSF50978">
    <property type="entry name" value="WD40 repeat-like"/>
    <property type="match status" value="1"/>
</dbReference>
<dbReference type="InterPro" id="IPR036322">
    <property type="entry name" value="WD40_repeat_dom_sf"/>
</dbReference>